<evidence type="ECO:0000313" key="3">
    <source>
        <dbReference type="Proteomes" id="UP000780801"/>
    </source>
</evidence>
<reference evidence="2" key="1">
    <citation type="journal article" date="2020" name="Fungal Divers.">
        <title>Resolving the Mortierellaceae phylogeny through synthesis of multi-gene phylogenetics and phylogenomics.</title>
        <authorList>
            <person name="Vandepol N."/>
            <person name="Liber J."/>
            <person name="Desiro A."/>
            <person name="Na H."/>
            <person name="Kennedy M."/>
            <person name="Barry K."/>
            <person name="Grigoriev I.V."/>
            <person name="Miller A.N."/>
            <person name="O'Donnell K."/>
            <person name="Stajich J.E."/>
            <person name="Bonito G."/>
        </authorList>
    </citation>
    <scope>NUCLEOTIDE SEQUENCE</scope>
    <source>
        <strain evidence="2">KOD1015</strain>
    </source>
</reference>
<evidence type="ECO:0008006" key="4">
    <source>
        <dbReference type="Google" id="ProtNLM"/>
    </source>
</evidence>
<comment type="caution">
    <text evidence="2">The sequence shown here is derived from an EMBL/GenBank/DDBJ whole genome shotgun (WGS) entry which is preliminary data.</text>
</comment>
<dbReference type="Proteomes" id="UP000780801">
    <property type="component" value="Unassembled WGS sequence"/>
</dbReference>
<feature type="chain" id="PRO_5040332806" description="Secreted protein" evidence="1">
    <location>
        <begin position="20"/>
        <end position="137"/>
    </location>
</feature>
<keyword evidence="3" id="KW-1185">Reference proteome</keyword>
<proteinExistence type="predicted"/>
<gene>
    <name evidence="2" type="ORF">BGW38_003982</name>
</gene>
<sequence>MFKQLIILVLLAVAANAWSFTVWTEDNRAGKHRYYFDVKAGNNCFNFDSEITRERVGSFSFCSMAWTRCTVSIHSEPNCNGENLGSATAAEPIGRWYKASTSSKGSYMKSFRIQGCKGVPELGNLDNQVCSADIPYL</sequence>
<dbReference type="EMBL" id="JAABOA010002588">
    <property type="protein sequence ID" value="KAF9579665.1"/>
    <property type="molecule type" value="Genomic_DNA"/>
</dbReference>
<organism evidence="2 3">
    <name type="scientific">Lunasporangiospora selenospora</name>
    <dbReference type="NCBI Taxonomy" id="979761"/>
    <lineage>
        <taxon>Eukaryota</taxon>
        <taxon>Fungi</taxon>
        <taxon>Fungi incertae sedis</taxon>
        <taxon>Mucoromycota</taxon>
        <taxon>Mortierellomycotina</taxon>
        <taxon>Mortierellomycetes</taxon>
        <taxon>Mortierellales</taxon>
        <taxon>Mortierellaceae</taxon>
        <taxon>Lunasporangiospora</taxon>
    </lineage>
</organism>
<protein>
    <recommendedName>
        <fullName evidence="4">Secreted protein</fullName>
    </recommendedName>
</protein>
<dbReference type="AlphaFoldDB" id="A0A9P6FS03"/>
<dbReference type="OrthoDB" id="2360823at2759"/>
<keyword evidence="1" id="KW-0732">Signal</keyword>
<feature type="signal peptide" evidence="1">
    <location>
        <begin position="1"/>
        <end position="19"/>
    </location>
</feature>
<evidence type="ECO:0000256" key="1">
    <source>
        <dbReference type="SAM" id="SignalP"/>
    </source>
</evidence>
<name>A0A9P6FS03_9FUNG</name>
<evidence type="ECO:0000313" key="2">
    <source>
        <dbReference type="EMBL" id="KAF9579665.1"/>
    </source>
</evidence>
<accession>A0A9P6FS03</accession>